<dbReference type="PATRIC" id="fig|1265820.5.peg.3623"/>
<comment type="caution">
    <text evidence="2">The sequence shown here is derived from an EMBL/GenBank/DDBJ whole genome shotgun (WGS) entry which is preliminary data.</text>
</comment>
<evidence type="ECO:0000259" key="1">
    <source>
        <dbReference type="Pfam" id="PF02705"/>
    </source>
</evidence>
<dbReference type="EMBL" id="AODE01000049">
    <property type="protein sequence ID" value="EUJ25194.1"/>
    <property type="molecule type" value="Genomic_DNA"/>
</dbReference>
<dbReference type="InterPro" id="IPR053951">
    <property type="entry name" value="K_trans_N"/>
</dbReference>
<organism evidence="2 3">
    <name type="scientific">Listeria cornellensis FSL F6-0969</name>
    <dbReference type="NCBI Taxonomy" id="1265820"/>
    <lineage>
        <taxon>Bacteria</taxon>
        <taxon>Bacillati</taxon>
        <taxon>Bacillota</taxon>
        <taxon>Bacilli</taxon>
        <taxon>Bacillales</taxon>
        <taxon>Listeriaceae</taxon>
        <taxon>Listeria</taxon>
    </lineage>
</organism>
<dbReference type="AlphaFoldDB" id="W7BDH1"/>
<dbReference type="PANTHER" id="PTHR30540:SF83">
    <property type="entry name" value="K+ POTASSIUM TRANSPORTER"/>
    <property type="match status" value="1"/>
</dbReference>
<sequence>MERKDKIRLGLAIGTLGIVYGDIGTSPLYVMKSIVASNGGLNNVSEDYIIGSLSLIFLDADIAYDNQIRRHCITSR</sequence>
<feature type="domain" description="K+ potassium transporter integral membrane" evidence="1">
    <location>
        <begin position="11"/>
        <end position="57"/>
    </location>
</feature>
<protein>
    <submittedName>
        <fullName evidence="2">Potassium transporter</fullName>
    </submittedName>
</protein>
<evidence type="ECO:0000313" key="2">
    <source>
        <dbReference type="EMBL" id="EUJ25194.1"/>
    </source>
</evidence>
<reference evidence="2 3" key="1">
    <citation type="journal article" date="2014" name="Int. J. Syst. Evol. Microbiol.">
        <title>Listeria floridensis sp. nov., Listeria aquatica sp. nov., Listeria cornellensis sp. nov., Listeria riparia sp. nov. and Listeria grandensis sp. nov., from agricultural and natural environments.</title>
        <authorList>
            <person name="den Bakker H.C."/>
            <person name="Warchocki S."/>
            <person name="Wright E.M."/>
            <person name="Allred A.F."/>
            <person name="Ahlstrom C."/>
            <person name="Manuel C.S."/>
            <person name="Stasiewicz M.J."/>
            <person name="Burrell A."/>
            <person name="Roof S."/>
            <person name="Strawn L."/>
            <person name="Fortes E.D."/>
            <person name="Nightingale K.K."/>
            <person name="Kephart D."/>
            <person name="Wiedmann M."/>
        </authorList>
    </citation>
    <scope>NUCLEOTIDE SEQUENCE [LARGE SCALE GENOMIC DNA]</scope>
    <source>
        <strain evidence="3">FSL F6-969</strain>
    </source>
</reference>
<dbReference type="RefSeq" id="WP_277620228.1">
    <property type="nucleotide sequence ID" value="NZ_AODE01000049.1"/>
</dbReference>
<gene>
    <name evidence="2" type="ORF">PCORN_18389</name>
</gene>
<evidence type="ECO:0000313" key="3">
    <source>
        <dbReference type="Proteomes" id="UP000019254"/>
    </source>
</evidence>
<name>W7BDH1_9LIST</name>
<accession>W7BDH1</accession>
<dbReference type="Proteomes" id="UP000019254">
    <property type="component" value="Unassembled WGS sequence"/>
</dbReference>
<dbReference type="InterPro" id="IPR003855">
    <property type="entry name" value="K+_transporter"/>
</dbReference>
<dbReference type="PANTHER" id="PTHR30540">
    <property type="entry name" value="OSMOTIC STRESS POTASSIUM TRANSPORTER"/>
    <property type="match status" value="1"/>
</dbReference>
<proteinExistence type="predicted"/>
<dbReference type="GO" id="GO:0016020">
    <property type="term" value="C:membrane"/>
    <property type="evidence" value="ECO:0007669"/>
    <property type="project" value="InterPro"/>
</dbReference>
<keyword evidence="3" id="KW-1185">Reference proteome</keyword>
<dbReference type="Pfam" id="PF02705">
    <property type="entry name" value="K_trans"/>
    <property type="match status" value="1"/>
</dbReference>
<dbReference type="GO" id="GO:0015079">
    <property type="term" value="F:potassium ion transmembrane transporter activity"/>
    <property type="evidence" value="ECO:0007669"/>
    <property type="project" value="InterPro"/>
</dbReference>